<dbReference type="EMBL" id="JARYMX010000006">
    <property type="protein sequence ID" value="KAJ9544504.1"/>
    <property type="molecule type" value="Genomic_DNA"/>
</dbReference>
<dbReference type="Proteomes" id="UP001172457">
    <property type="component" value="Chromosome 6"/>
</dbReference>
<sequence>MANAETIHGNHSGGKNLANGISRQRYYWPTLREDAIRFDVLSKIMCDNLLAKELVRFYNERGIKLIMSTPLYGCEAILPIESQVPIEIRANVGRHSVDLGYDVDALEKL</sequence>
<gene>
    <name evidence="1" type="ORF">OSB04_024211</name>
</gene>
<protein>
    <recommendedName>
        <fullName evidence="3">Integrase zinc-binding domain-containing protein</fullName>
    </recommendedName>
</protein>
<proteinExistence type="predicted"/>
<organism evidence="1 2">
    <name type="scientific">Centaurea solstitialis</name>
    <name type="common">yellow star-thistle</name>
    <dbReference type="NCBI Taxonomy" id="347529"/>
    <lineage>
        <taxon>Eukaryota</taxon>
        <taxon>Viridiplantae</taxon>
        <taxon>Streptophyta</taxon>
        <taxon>Embryophyta</taxon>
        <taxon>Tracheophyta</taxon>
        <taxon>Spermatophyta</taxon>
        <taxon>Magnoliopsida</taxon>
        <taxon>eudicotyledons</taxon>
        <taxon>Gunneridae</taxon>
        <taxon>Pentapetalae</taxon>
        <taxon>asterids</taxon>
        <taxon>campanulids</taxon>
        <taxon>Asterales</taxon>
        <taxon>Asteraceae</taxon>
        <taxon>Carduoideae</taxon>
        <taxon>Cardueae</taxon>
        <taxon>Centaureinae</taxon>
        <taxon>Centaurea</taxon>
    </lineage>
</organism>
<evidence type="ECO:0000313" key="2">
    <source>
        <dbReference type="Proteomes" id="UP001172457"/>
    </source>
</evidence>
<keyword evidence="2" id="KW-1185">Reference proteome</keyword>
<name>A0AA38WBU8_9ASTR</name>
<reference evidence="1" key="1">
    <citation type="submission" date="2023-03" db="EMBL/GenBank/DDBJ databases">
        <title>Chromosome-scale reference genome and RAD-based genetic map of yellow starthistle (Centaurea solstitialis) reveal putative structural variation and QTLs associated with invader traits.</title>
        <authorList>
            <person name="Reatini B."/>
            <person name="Cang F.A."/>
            <person name="Jiang Q."/>
            <person name="Mckibben M.T.W."/>
            <person name="Barker M.S."/>
            <person name="Rieseberg L.H."/>
            <person name="Dlugosch K.M."/>
        </authorList>
    </citation>
    <scope>NUCLEOTIDE SEQUENCE</scope>
    <source>
        <strain evidence="1">CAN-66</strain>
        <tissue evidence="1">Leaf</tissue>
    </source>
</reference>
<evidence type="ECO:0000313" key="1">
    <source>
        <dbReference type="EMBL" id="KAJ9544504.1"/>
    </source>
</evidence>
<dbReference type="AlphaFoldDB" id="A0AA38WBU8"/>
<comment type="caution">
    <text evidence="1">The sequence shown here is derived from an EMBL/GenBank/DDBJ whole genome shotgun (WGS) entry which is preliminary data.</text>
</comment>
<evidence type="ECO:0008006" key="3">
    <source>
        <dbReference type="Google" id="ProtNLM"/>
    </source>
</evidence>
<accession>A0AA38WBU8</accession>